<sequence>MANLVVSYPLHDGATFDADYYRDTHIPLVETSWGPSGLTGAEILWPADDAQPVAAMVVLRFSDAAAIDAAMGSPATGAVMADIANFTNIQPSIYRTA</sequence>
<dbReference type="Pfam" id="PF07110">
    <property type="entry name" value="EthD"/>
    <property type="match status" value="1"/>
</dbReference>
<dbReference type="PANTHER" id="PTHR40260">
    <property type="entry name" value="BLR8190 PROTEIN"/>
    <property type="match status" value="1"/>
</dbReference>
<evidence type="ECO:0000313" key="3">
    <source>
        <dbReference type="Proteomes" id="UP000078263"/>
    </source>
</evidence>
<reference evidence="2 3" key="1">
    <citation type="submission" date="2016-05" db="EMBL/GenBank/DDBJ databases">
        <title>Compelete Genome Sequence of Bacteriochlorophyll-Synthesizing Bacterium Porphyrobacter neustonensis DSM 9434.</title>
        <authorList>
            <person name="Shi X.-L."/>
            <person name="Wu Y.-H."/>
            <person name="Cheng H."/>
            <person name="Xu L."/>
            <person name="Zhang X.-Q."/>
            <person name="Wang C.-S."/>
            <person name="Xu X.-W."/>
        </authorList>
    </citation>
    <scope>NUCLEOTIDE SEQUENCE [LARGE SCALE GENOMIC DNA]</scope>
    <source>
        <strain evidence="2 3">DSM 9434</strain>
    </source>
</reference>
<name>A0A192D4D6_9SPHN</name>
<dbReference type="RefSeq" id="WP_068350544.1">
    <property type="nucleotide sequence ID" value="NZ_CP016033.1"/>
</dbReference>
<evidence type="ECO:0000259" key="1">
    <source>
        <dbReference type="Pfam" id="PF07110"/>
    </source>
</evidence>
<organism evidence="2 3">
    <name type="scientific">Erythrobacter neustonensis</name>
    <dbReference type="NCBI Taxonomy" id="1112"/>
    <lineage>
        <taxon>Bacteria</taxon>
        <taxon>Pseudomonadati</taxon>
        <taxon>Pseudomonadota</taxon>
        <taxon>Alphaproteobacteria</taxon>
        <taxon>Sphingomonadales</taxon>
        <taxon>Erythrobacteraceae</taxon>
        <taxon>Erythrobacter/Porphyrobacter group</taxon>
        <taxon>Erythrobacter</taxon>
    </lineage>
</organism>
<accession>A0A192D4D6</accession>
<protein>
    <submittedName>
        <fullName evidence="2">Ethyl tert-butyl ether degradation protein EthD</fullName>
    </submittedName>
</protein>
<dbReference type="PANTHER" id="PTHR40260:SF2">
    <property type="entry name" value="BLR8190 PROTEIN"/>
    <property type="match status" value="1"/>
</dbReference>
<evidence type="ECO:0000313" key="2">
    <source>
        <dbReference type="EMBL" id="ANK12634.1"/>
    </source>
</evidence>
<dbReference type="AlphaFoldDB" id="A0A192D4D6"/>
<dbReference type="KEGG" id="pns:A9D12_06375"/>
<feature type="domain" description="EthD" evidence="1">
    <location>
        <begin position="19"/>
        <end position="88"/>
    </location>
</feature>
<dbReference type="EMBL" id="CP016033">
    <property type="protein sequence ID" value="ANK12634.1"/>
    <property type="molecule type" value="Genomic_DNA"/>
</dbReference>
<dbReference type="NCBIfam" id="TIGR02118">
    <property type="entry name" value="EthD family reductase"/>
    <property type="match status" value="1"/>
</dbReference>
<dbReference type="Gene3D" id="3.30.70.100">
    <property type="match status" value="1"/>
</dbReference>
<dbReference type="InterPro" id="IPR011008">
    <property type="entry name" value="Dimeric_a/b-barrel"/>
</dbReference>
<proteinExistence type="predicted"/>
<dbReference type="SUPFAM" id="SSF54909">
    <property type="entry name" value="Dimeric alpha+beta barrel"/>
    <property type="match status" value="1"/>
</dbReference>
<dbReference type="OrthoDB" id="5343971at2"/>
<dbReference type="Proteomes" id="UP000078263">
    <property type="component" value="Chromosome"/>
</dbReference>
<dbReference type="InterPro" id="IPR009799">
    <property type="entry name" value="EthD_dom"/>
</dbReference>
<dbReference type="STRING" id="1112.A9D12_06375"/>
<dbReference type="GO" id="GO:0016491">
    <property type="term" value="F:oxidoreductase activity"/>
    <property type="evidence" value="ECO:0007669"/>
    <property type="project" value="InterPro"/>
</dbReference>
<gene>
    <name evidence="2" type="ORF">A9D12_06375</name>
</gene>
<keyword evidence="3" id="KW-1185">Reference proteome</keyword>